<keyword evidence="6" id="KW-1185">Reference proteome</keyword>
<evidence type="ECO:0000259" key="4">
    <source>
        <dbReference type="PROSITE" id="PS50102"/>
    </source>
</evidence>
<evidence type="ECO:0000256" key="2">
    <source>
        <dbReference type="PROSITE-ProRule" id="PRU00176"/>
    </source>
</evidence>
<feature type="domain" description="RRM" evidence="4">
    <location>
        <begin position="40"/>
        <end position="118"/>
    </location>
</feature>
<evidence type="ECO:0000313" key="5">
    <source>
        <dbReference type="EMBL" id="OIW17323.1"/>
    </source>
</evidence>
<keyword evidence="1 2" id="KW-0694">RNA-binding</keyword>
<dbReference type="FunFam" id="3.30.70.330:FF:000631">
    <property type="entry name" value="Glycine-rich RNA-binding protein 3, mitochondrial"/>
    <property type="match status" value="1"/>
</dbReference>
<feature type="compositionally biased region" description="Polar residues" evidence="3">
    <location>
        <begin position="196"/>
        <end position="207"/>
    </location>
</feature>
<gene>
    <name evidence="5" type="ORF">TanjilG_22435</name>
</gene>
<proteinExistence type="predicted"/>
<dbReference type="SMART" id="SM00360">
    <property type="entry name" value="RRM"/>
    <property type="match status" value="1"/>
</dbReference>
<organism evidence="5 6">
    <name type="scientific">Lupinus angustifolius</name>
    <name type="common">Narrow-leaved blue lupine</name>
    <dbReference type="NCBI Taxonomy" id="3871"/>
    <lineage>
        <taxon>Eukaryota</taxon>
        <taxon>Viridiplantae</taxon>
        <taxon>Streptophyta</taxon>
        <taxon>Embryophyta</taxon>
        <taxon>Tracheophyta</taxon>
        <taxon>Spermatophyta</taxon>
        <taxon>Magnoliopsida</taxon>
        <taxon>eudicotyledons</taxon>
        <taxon>Gunneridae</taxon>
        <taxon>Pentapetalae</taxon>
        <taxon>rosids</taxon>
        <taxon>fabids</taxon>
        <taxon>Fabales</taxon>
        <taxon>Fabaceae</taxon>
        <taxon>Papilionoideae</taxon>
        <taxon>50 kb inversion clade</taxon>
        <taxon>genistoids sensu lato</taxon>
        <taxon>core genistoids</taxon>
        <taxon>Genisteae</taxon>
        <taxon>Lupinus</taxon>
    </lineage>
</organism>
<dbReference type="InterPro" id="IPR052462">
    <property type="entry name" value="SLIRP/GR-RBP-like"/>
</dbReference>
<dbReference type="PANTHER" id="PTHR48027">
    <property type="entry name" value="HETEROGENEOUS NUCLEAR RIBONUCLEOPROTEIN 87F-RELATED"/>
    <property type="match status" value="1"/>
</dbReference>
<evidence type="ECO:0000256" key="1">
    <source>
        <dbReference type="ARBA" id="ARBA00022884"/>
    </source>
</evidence>
<dbReference type="Gene3D" id="3.30.70.330">
    <property type="match status" value="1"/>
</dbReference>
<feature type="compositionally biased region" description="Polar residues" evidence="3">
    <location>
        <begin position="230"/>
        <end position="245"/>
    </location>
</feature>
<dbReference type="Proteomes" id="UP000188354">
    <property type="component" value="Chromosome LG02"/>
</dbReference>
<dbReference type="STRING" id="3871.A0A4P1RSN1"/>
<feature type="region of interest" description="Disordered" evidence="3">
    <location>
        <begin position="194"/>
        <end position="269"/>
    </location>
</feature>
<dbReference type="InterPro" id="IPR000504">
    <property type="entry name" value="RRM_dom"/>
</dbReference>
<dbReference type="InterPro" id="IPR012677">
    <property type="entry name" value="Nucleotide-bd_a/b_plait_sf"/>
</dbReference>
<dbReference type="GO" id="GO:0003723">
    <property type="term" value="F:RNA binding"/>
    <property type="evidence" value="ECO:0007669"/>
    <property type="project" value="UniProtKB-UniRule"/>
</dbReference>
<accession>A0A4P1RSN1</accession>
<dbReference type="Pfam" id="PF00076">
    <property type="entry name" value="RRM_1"/>
    <property type="match status" value="1"/>
</dbReference>
<dbReference type="InterPro" id="IPR048289">
    <property type="entry name" value="RRM2_NsCP33-like"/>
</dbReference>
<dbReference type="EMBL" id="CM007362">
    <property type="protein sequence ID" value="OIW17323.1"/>
    <property type="molecule type" value="Genomic_DNA"/>
</dbReference>
<evidence type="ECO:0000256" key="3">
    <source>
        <dbReference type="SAM" id="MobiDB-lite"/>
    </source>
</evidence>
<evidence type="ECO:0000313" key="6">
    <source>
        <dbReference type="Proteomes" id="UP000188354"/>
    </source>
</evidence>
<sequence>MAFFNKIGNLLKHSAAKHINQDLSASTPSIFQAIRSMSSAKVFVGGISYSTDDTSLRESFARYGEVLDAKVIIDRETGRSRGFGFITYATSEDASSAIQGMDGQDLHGRRVRVNYATERERPGFGGGGGGYGGGGGGYGGGGGSYGGGGYGGGGGSYGGGGYGGGGGGYGGGGGSYGGGGYGGGGYGGDGGRSVDSGASNYQFNENSGADLGSASGEPSSNASFGYDGQFGSNQNDSTVTNNGESTEPLEENHPRENNDEANDYAQNRG</sequence>
<protein>
    <recommendedName>
        <fullName evidence="4">RRM domain-containing protein</fullName>
    </recommendedName>
</protein>
<dbReference type="AlphaFoldDB" id="A0A4P1RSN1"/>
<dbReference type="PRINTS" id="PR01228">
    <property type="entry name" value="EGGSHELL"/>
</dbReference>
<reference evidence="5 6" key="1">
    <citation type="journal article" date="2017" name="Plant Biotechnol. J.">
        <title>A comprehensive draft genome sequence for lupin (Lupinus angustifolius), an emerging health food: insights into plant-microbe interactions and legume evolution.</title>
        <authorList>
            <person name="Hane J.K."/>
            <person name="Ming Y."/>
            <person name="Kamphuis L.G."/>
            <person name="Nelson M.N."/>
            <person name="Garg G."/>
            <person name="Atkins C.A."/>
            <person name="Bayer P.E."/>
            <person name="Bravo A."/>
            <person name="Bringans S."/>
            <person name="Cannon S."/>
            <person name="Edwards D."/>
            <person name="Foley R."/>
            <person name="Gao L.L."/>
            <person name="Harrison M.J."/>
            <person name="Huang W."/>
            <person name="Hurgobin B."/>
            <person name="Li S."/>
            <person name="Liu C.W."/>
            <person name="McGrath A."/>
            <person name="Morahan G."/>
            <person name="Murray J."/>
            <person name="Weller J."/>
            <person name="Jian J."/>
            <person name="Singh K.B."/>
        </authorList>
    </citation>
    <scope>NUCLEOTIDE SEQUENCE [LARGE SCALE GENOMIC DNA]</scope>
    <source>
        <strain evidence="6">cv. Tanjil</strain>
        <tissue evidence="5">Whole plant</tissue>
    </source>
</reference>
<dbReference type="SUPFAM" id="SSF54928">
    <property type="entry name" value="RNA-binding domain, RBD"/>
    <property type="match status" value="1"/>
</dbReference>
<dbReference type="InterPro" id="IPR035979">
    <property type="entry name" value="RBD_domain_sf"/>
</dbReference>
<dbReference type="Gramene" id="OIW17323">
    <property type="protein sequence ID" value="OIW17323"/>
    <property type="gene ID" value="TanjilG_22435"/>
</dbReference>
<dbReference type="PROSITE" id="PS50102">
    <property type="entry name" value="RRM"/>
    <property type="match status" value="1"/>
</dbReference>
<name>A0A4P1RSN1_LUPAN</name>
<dbReference type="CDD" id="cd21608">
    <property type="entry name" value="RRM2_NsCP33_like"/>
    <property type="match status" value="1"/>
</dbReference>